<dbReference type="AlphaFoldDB" id="A0AAD3XYI4"/>
<gene>
    <name evidence="1" type="ORF">Nepgr_024146</name>
</gene>
<accession>A0AAD3XYI4</accession>
<comment type="caution">
    <text evidence="1">The sequence shown here is derived from an EMBL/GenBank/DDBJ whole genome shotgun (WGS) entry which is preliminary data.</text>
</comment>
<dbReference type="Proteomes" id="UP001279734">
    <property type="component" value="Unassembled WGS sequence"/>
</dbReference>
<name>A0AAD3XYI4_NEPGR</name>
<evidence type="ECO:0000313" key="1">
    <source>
        <dbReference type="EMBL" id="GMH22303.1"/>
    </source>
</evidence>
<evidence type="ECO:0000313" key="2">
    <source>
        <dbReference type="Proteomes" id="UP001279734"/>
    </source>
</evidence>
<reference evidence="1" key="1">
    <citation type="submission" date="2023-05" db="EMBL/GenBank/DDBJ databases">
        <title>Nepenthes gracilis genome sequencing.</title>
        <authorList>
            <person name="Fukushima K."/>
        </authorList>
    </citation>
    <scope>NUCLEOTIDE SEQUENCE</scope>
    <source>
        <strain evidence="1">SING2019-196</strain>
    </source>
</reference>
<proteinExistence type="predicted"/>
<keyword evidence="2" id="KW-1185">Reference proteome</keyword>
<dbReference type="EMBL" id="BSYO01000024">
    <property type="protein sequence ID" value="GMH22303.1"/>
    <property type="molecule type" value="Genomic_DNA"/>
</dbReference>
<sequence>MQKHLTTGIIATLEHIGRPNYTANNAQQPGYLTTWRGCLEEATPFANSAWTLSLSSDRAFATRWVLDDEEAMGTSLVQLGADGSINTPPTEGVLQWRNSVFLRAGVCCLERDKTCIPASRVQPRIIARDFSSLIEKRPRIMLDESKIKVLTRLPRAPLVLMKWADPIALWSSKAIRASIFLWFDLASY</sequence>
<protein>
    <submittedName>
        <fullName evidence="1">Uncharacterized protein</fullName>
    </submittedName>
</protein>
<organism evidence="1 2">
    <name type="scientific">Nepenthes gracilis</name>
    <name type="common">Slender pitcher plant</name>
    <dbReference type="NCBI Taxonomy" id="150966"/>
    <lineage>
        <taxon>Eukaryota</taxon>
        <taxon>Viridiplantae</taxon>
        <taxon>Streptophyta</taxon>
        <taxon>Embryophyta</taxon>
        <taxon>Tracheophyta</taxon>
        <taxon>Spermatophyta</taxon>
        <taxon>Magnoliopsida</taxon>
        <taxon>eudicotyledons</taxon>
        <taxon>Gunneridae</taxon>
        <taxon>Pentapetalae</taxon>
        <taxon>Caryophyllales</taxon>
        <taxon>Nepenthaceae</taxon>
        <taxon>Nepenthes</taxon>
    </lineage>
</organism>